<dbReference type="InterPro" id="IPR015915">
    <property type="entry name" value="Kelch-typ_b-propeller"/>
</dbReference>
<keyword evidence="1" id="KW-0880">Kelch repeat</keyword>
<feature type="signal peptide" evidence="3">
    <location>
        <begin position="1"/>
        <end position="23"/>
    </location>
</feature>
<dbReference type="AlphaFoldDB" id="A0A815LG19"/>
<reference evidence="4" key="1">
    <citation type="submission" date="2021-02" db="EMBL/GenBank/DDBJ databases">
        <authorList>
            <person name="Nowell W R."/>
        </authorList>
    </citation>
    <scope>NUCLEOTIDE SEQUENCE</scope>
</reference>
<feature type="chain" id="PRO_5033044716" evidence="3">
    <location>
        <begin position="24"/>
        <end position="447"/>
    </location>
</feature>
<protein>
    <submittedName>
        <fullName evidence="4">Uncharacterized protein</fullName>
    </submittedName>
</protein>
<name>A0A815LG19_ADIRI</name>
<dbReference type="Pfam" id="PF24681">
    <property type="entry name" value="Kelch_KLHDC2_KLHL20_DRC7"/>
    <property type="match status" value="1"/>
</dbReference>
<evidence type="ECO:0000256" key="3">
    <source>
        <dbReference type="SAM" id="SignalP"/>
    </source>
</evidence>
<dbReference type="PANTHER" id="PTHR24412:SF497">
    <property type="entry name" value="KELCH-LIKE PROTEIN 18"/>
    <property type="match status" value="1"/>
</dbReference>
<evidence type="ECO:0000313" key="5">
    <source>
        <dbReference type="Proteomes" id="UP000663828"/>
    </source>
</evidence>
<evidence type="ECO:0000313" key="4">
    <source>
        <dbReference type="EMBL" id="CAF1407736.1"/>
    </source>
</evidence>
<evidence type="ECO:0000256" key="1">
    <source>
        <dbReference type="ARBA" id="ARBA00022441"/>
    </source>
</evidence>
<dbReference type="Gene3D" id="2.120.10.80">
    <property type="entry name" value="Kelch-type beta propeller"/>
    <property type="match status" value="1"/>
</dbReference>
<keyword evidence="2" id="KW-0677">Repeat</keyword>
<organism evidence="4 5">
    <name type="scientific">Adineta ricciae</name>
    <name type="common">Rotifer</name>
    <dbReference type="NCBI Taxonomy" id="249248"/>
    <lineage>
        <taxon>Eukaryota</taxon>
        <taxon>Metazoa</taxon>
        <taxon>Spiralia</taxon>
        <taxon>Gnathifera</taxon>
        <taxon>Rotifera</taxon>
        <taxon>Eurotatoria</taxon>
        <taxon>Bdelloidea</taxon>
        <taxon>Adinetida</taxon>
        <taxon>Adinetidae</taxon>
        <taxon>Adineta</taxon>
    </lineage>
</organism>
<sequence length="447" mass="48512">MIRNVIFCFTLVILFSVIVHVKPQVCYGMNHYDRCSKNTACGCLPTINTNQTAICGVLEVTCSKFIPCKPLTNECDQFGAVCVQHPRCNDLPVCYPLSMSDERLCPITRNWISTGSMKYSRYMHQAIVLVDGKILVMGGIDDKPIAHKTAELYDGSVGIWTATGNMTYARFGHTASTLKNGKILVAGGNGNGMYLNTAELYDPSTRTWTTTGNMSSTRFGHRASVLANGKVLVTGGDGRTQYLNTAELYDPSTETWTLTDSMKSPRYRHTATVLTNGKVLVTGGYADVYTNTAELYDPTTETWTTVAAMNKAISLHTASLLSNGKVLITGGITAVADTLKNALLFDPTTESWTSTSNMNHERHTHTASVLPTGEVLVIGGVYTTNTKGYSSTALNSAELYNPTTETWTSVSNMTTARGMHTAFVLVNGKALITGGRNNESLKSAEIY</sequence>
<gene>
    <name evidence="4" type="ORF">XAT740_LOCUS34506</name>
</gene>
<dbReference type="SUPFAM" id="SSF117281">
    <property type="entry name" value="Kelch motif"/>
    <property type="match status" value="2"/>
</dbReference>
<keyword evidence="3" id="KW-0732">Signal</keyword>
<proteinExistence type="predicted"/>
<keyword evidence="5" id="KW-1185">Reference proteome</keyword>
<evidence type="ECO:0000256" key="2">
    <source>
        <dbReference type="ARBA" id="ARBA00022737"/>
    </source>
</evidence>
<dbReference type="EMBL" id="CAJNOR010003377">
    <property type="protein sequence ID" value="CAF1407736.1"/>
    <property type="molecule type" value="Genomic_DNA"/>
</dbReference>
<dbReference type="PANTHER" id="PTHR24412">
    <property type="entry name" value="KELCH PROTEIN"/>
    <property type="match status" value="1"/>
</dbReference>
<accession>A0A815LG19</accession>
<dbReference type="InterPro" id="IPR006652">
    <property type="entry name" value="Kelch_1"/>
</dbReference>
<dbReference type="Pfam" id="PF01344">
    <property type="entry name" value="Kelch_1"/>
    <property type="match status" value="1"/>
</dbReference>
<dbReference type="InterPro" id="IPR037293">
    <property type="entry name" value="Gal_Oxidase_central_sf"/>
</dbReference>
<dbReference type="Gene3D" id="2.130.10.80">
    <property type="entry name" value="Galactose oxidase/kelch, beta-propeller"/>
    <property type="match status" value="2"/>
</dbReference>
<dbReference type="Proteomes" id="UP000663828">
    <property type="component" value="Unassembled WGS sequence"/>
</dbReference>
<dbReference type="SMART" id="SM00612">
    <property type="entry name" value="Kelch"/>
    <property type="match status" value="6"/>
</dbReference>
<comment type="caution">
    <text evidence="4">The sequence shown here is derived from an EMBL/GenBank/DDBJ whole genome shotgun (WGS) entry which is preliminary data.</text>
</comment>